<keyword evidence="2" id="KW-0808">Transferase</keyword>
<name>A0AAE1LH01_9NEOP</name>
<dbReference type="AlphaFoldDB" id="A0AAE1LH01"/>
<proteinExistence type="inferred from homology"/>
<protein>
    <submittedName>
        <fullName evidence="5">Luciferin sulfotransferase</fullName>
    </submittedName>
</protein>
<evidence type="ECO:0000313" key="6">
    <source>
        <dbReference type="Proteomes" id="UP001219518"/>
    </source>
</evidence>
<comment type="similarity">
    <text evidence="1">Belongs to the sulfotransferase 1 family.</text>
</comment>
<dbReference type="EMBL" id="JAHWGI010000970">
    <property type="protein sequence ID" value="KAK3919085.1"/>
    <property type="molecule type" value="Genomic_DNA"/>
</dbReference>
<dbReference type="GO" id="GO:0008146">
    <property type="term" value="F:sulfotransferase activity"/>
    <property type="evidence" value="ECO:0007669"/>
    <property type="project" value="InterPro"/>
</dbReference>
<organism evidence="5 6">
    <name type="scientific">Frankliniella fusca</name>
    <dbReference type="NCBI Taxonomy" id="407009"/>
    <lineage>
        <taxon>Eukaryota</taxon>
        <taxon>Metazoa</taxon>
        <taxon>Ecdysozoa</taxon>
        <taxon>Arthropoda</taxon>
        <taxon>Hexapoda</taxon>
        <taxon>Insecta</taxon>
        <taxon>Pterygota</taxon>
        <taxon>Neoptera</taxon>
        <taxon>Paraneoptera</taxon>
        <taxon>Thysanoptera</taxon>
        <taxon>Terebrantia</taxon>
        <taxon>Thripoidea</taxon>
        <taxon>Thripidae</taxon>
        <taxon>Frankliniella</taxon>
    </lineage>
</organism>
<reference evidence="5" key="2">
    <citation type="journal article" date="2023" name="BMC Genomics">
        <title>Pest status, molecular evolution, and epigenetic factors derived from the genome assembly of Frankliniella fusca, a thysanopteran phytovirus vector.</title>
        <authorList>
            <person name="Catto M.A."/>
            <person name="Labadie P.E."/>
            <person name="Jacobson A.L."/>
            <person name="Kennedy G.G."/>
            <person name="Srinivasan R."/>
            <person name="Hunt B.G."/>
        </authorList>
    </citation>
    <scope>NUCLEOTIDE SEQUENCE</scope>
    <source>
        <strain evidence="5">PL_HMW_Pooled</strain>
    </source>
</reference>
<gene>
    <name evidence="5" type="ORF">KUF71_008234</name>
</gene>
<evidence type="ECO:0000256" key="3">
    <source>
        <dbReference type="SAM" id="MobiDB-lite"/>
    </source>
</evidence>
<sequence length="474" mass="53466">MGGAGGRARRGCGAAVSQRSRAAPRRVLQAGLRLPPGLQPPASRPRLLRASVGCGDRASLDVWRKAQNQNTCPEFGTLTVYEMPILLPASSWPRTGRRKMSAMTGEHSVALAGSGGPRGPRNESLSQNGTAGDTLPMQWVTGEPLQRLLADFSGERTGYVRVSEKGYFFPSKFATEMPHFVNFQARASDTWIVTYPRSGTTWTQEMVWLLANDLDFDTARSVPLNDRFPFFEFSGFFHEATTREFLEYNAGSPQRQQAVLDMATPGYRVLAKAPSPRFIKTHLPFTLLPRNLLSCGAKVIYLARNPKDVAVSFFHLNRLILTQGYTGDFQTYWNYFQNDLHAWTPYWSHLEEGWQRRTHPRVLFMFYEEMRKDTPAAIRKVADFLGKDLTDDQAAKLGDHLDIANFRKNPAVNSESLYDLGIMRRDEQAFIRKGKVGGWADYFTPELEAQADQWIAENLAKTDMRFPDCKSVDS</sequence>
<dbReference type="Proteomes" id="UP001219518">
    <property type="component" value="Unassembled WGS sequence"/>
</dbReference>
<feature type="domain" description="Sulfotransferase" evidence="4">
    <location>
        <begin position="188"/>
        <end position="462"/>
    </location>
</feature>
<comment type="caution">
    <text evidence="5">The sequence shown here is derived from an EMBL/GenBank/DDBJ whole genome shotgun (WGS) entry which is preliminary data.</text>
</comment>
<reference evidence="5" key="1">
    <citation type="submission" date="2021-07" db="EMBL/GenBank/DDBJ databases">
        <authorList>
            <person name="Catto M.A."/>
            <person name="Jacobson A."/>
            <person name="Kennedy G."/>
            <person name="Labadie P."/>
            <person name="Hunt B.G."/>
            <person name="Srinivasan R."/>
        </authorList>
    </citation>
    <scope>NUCLEOTIDE SEQUENCE</scope>
    <source>
        <strain evidence="5">PL_HMW_Pooled</strain>
        <tissue evidence="5">Head</tissue>
    </source>
</reference>
<dbReference type="InterPro" id="IPR000863">
    <property type="entry name" value="Sulfotransferase_dom"/>
</dbReference>
<dbReference type="PANTHER" id="PTHR11783">
    <property type="entry name" value="SULFOTRANSFERASE SULT"/>
    <property type="match status" value="1"/>
</dbReference>
<evidence type="ECO:0000259" key="4">
    <source>
        <dbReference type="Pfam" id="PF00685"/>
    </source>
</evidence>
<dbReference type="Gene3D" id="3.40.50.300">
    <property type="entry name" value="P-loop containing nucleotide triphosphate hydrolases"/>
    <property type="match status" value="1"/>
</dbReference>
<feature type="region of interest" description="Disordered" evidence="3">
    <location>
        <begin position="1"/>
        <end position="26"/>
    </location>
</feature>
<dbReference type="SUPFAM" id="SSF52540">
    <property type="entry name" value="P-loop containing nucleoside triphosphate hydrolases"/>
    <property type="match status" value="1"/>
</dbReference>
<accession>A0AAE1LH01</accession>
<feature type="region of interest" description="Disordered" evidence="3">
    <location>
        <begin position="111"/>
        <end position="136"/>
    </location>
</feature>
<keyword evidence="6" id="KW-1185">Reference proteome</keyword>
<evidence type="ECO:0000256" key="2">
    <source>
        <dbReference type="ARBA" id="ARBA00022679"/>
    </source>
</evidence>
<dbReference type="Pfam" id="PF00685">
    <property type="entry name" value="Sulfotransfer_1"/>
    <property type="match status" value="1"/>
</dbReference>
<evidence type="ECO:0000256" key="1">
    <source>
        <dbReference type="ARBA" id="ARBA00005771"/>
    </source>
</evidence>
<evidence type="ECO:0000313" key="5">
    <source>
        <dbReference type="EMBL" id="KAK3919085.1"/>
    </source>
</evidence>
<dbReference type="InterPro" id="IPR027417">
    <property type="entry name" value="P-loop_NTPase"/>
</dbReference>